<feature type="region of interest" description="Disordered" evidence="1">
    <location>
        <begin position="204"/>
        <end position="253"/>
    </location>
</feature>
<evidence type="ECO:0000256" key="1">
    <source>
        <dbReference type="SAM" id="MobiDB-lite"/>
    </source>
</evidence>
<reference evidence="2 3" key="1">
    <citation type="submission" date="2024-02" db="EMBL/GenBank/DDBJ databases">
        <authorList>
            <person name="Chen Y."/>
            <person name="Shah S."/>
            <person name="Dougan E. K."/>
            <person name="Thang M."/>
            <person name="Chan C."/>
        </authorList>
    </citation>
    <scope>NUCLEOTIDE SEQUENCE [LARGE SCALE GENOMIC DNA]</scope>
</reference>
<name>A0ABP0NQ11_9DINO</name>
<dbReference type="InterPro" id="IPR020103">
    <property type="entry name" value="PsdUridine_synth_cat_dom_sf"/>
</dbReference>
<feature type="compositionally biased region" description="Low complexity" evidence="1">
    <location>
        <begin position="337"/>
        <end position="346"/>
    </location>
</feature>
<gene>
    <name evidence="2" type="ORF">CCMP2556_LOCUS32210</name>
</gene>
<feature type="region of interest" description="Disordered" evidence="1">
    <location>
        <begin position="437"/>
        <end position="464"/>
    </location>
</feature>
<dbReference type="Proteomes" id="UP001642484">
    <property type="component" value="Unassembled WGS sequence"/>
</dbReference>
<keyword evidence="3" id="KW-1185">Reference proteome</keyword>
<dbReference type="EMBL" id="CAXAMN010022017">
    <property type="protein sequence ID" value="CAK9065528.1"/>
    <property type="molecule type" value="Genomic_DNA"/>
</dbReference>
<feature type="region of interest" description="Disordered" evidence="1">
    <location>
        <begin position="319"/>
        <end position="422"/>
    </location>
</feature>
<organism evidence="2 3">
    <name type="scientific">Durusdinium trenchii</name>
    <dbReference type="NCBI Taxonomy" id="1381693"/>
    <lineage>
        <taxon>Eukaryota</taxon>
        <taxon>Sar</taxon>
        <taxon>Alveolata</taxon>
        <taxon>Dinophyceae</taxon>
        <taxon>Suessiales</taxon>
        <taxon>Symbiodiniaceae</taxon>
        <taxon>Durusdinium</taxon>
    </lineage>
</organism>
<evidence type="ECO:0000313" key="2">
    <source>
        <dbReference type="EMBL" id="CAK9065528.1"/>
    </source>
</evidence>
<proteinExistence type="predicted"/>
<evidence type="ECO:0000313" key="3">
    <source>
        <dbReference type="Proteomes" id="UP001642484"/>
    </source>
</evidence>
<dbReference type="Gene3D" id="3.30.2350.10">
    <property type="entry name" value="Pseudouridine synthase"/>
    <property type="match status" value="1"/>
</dbReference>
<sequence>MTHVATHGFLHTPWHRGRRPGLRAGLSLPLAAAALAVPGVTLLGPGAGAVPAERQAEKVEDACRSWAAPLTPLGRRRLREGLLRAPPPSWEGFLWRLEQLSAWTVESRGTATAQRLSALLARQPEVFSDATVQPLWEEEGLVALHKPWCMRVYLPRDATGQRYRTWPQELTVHDWLMERYPAQRPRMCNRLDFATSGLMLPDLPRFRSPLSTQPPRPSQSDQADTVSLARAAEASRPSDSTVQKSSVKDPATQALPSLVPSISASKARGVELLCREGRARTLHPAAGAEDLPSAGSGLSASFLGHTVHLGCSAGRRAARRGGAAAPGGGAGRRPGSRDAGAGAAAGLVAEGLATRWPRRDGHRAGGGWGPRARAAAETPGGGADRSGATDRAEAPDPRPPRLRAAAHFGRRQLRRPALGAARRRAPDVFALLARAPAVDGSKSSHRGPHGLEPAAGKPCRRPRR</sequence>
<protein>
    <submittedName>
        <fullName evidence="2">Uncharacterized protein</fullName>
    </submittedName>
</protein>
<feature type="compositionally biased region" description="Basic and acidic residues" evidence="1">
    <location>
        <begin position="387"/>
        <end position="399"/>
    </location>
</feature>
<comment type="caution">
    <text evidence="2">The sequence shown here is derived from an EMBL/GenBank/DDBJ whole genome shotgun (WGS) entry which is preliminary data.</text>
</comment>
<dbReference type="SUPFAM" id="SSF55120">
    <property type="entry name" value="Pseudouridine synthase"/>
    <property type="match status" value="1"/>
</dbReference>
<accession>A0ABP0NQ11</accession>